<keyword evidence="1" id="KW-0472">Membrane</keyword>
<keyword evidence="1" id="KW-1133">Transmembrane helix</keyword>
<organism evidence="2 3">
    <name type="scientific">Hydrogenovibrio marinus</name>
    <dbReference type="NCBI Taxonomy" id="28885"/>
    <lineage>
        <taxon>Bacteria</taxon>
        <taxon>Pseudomonadati</taxon>
        <taxon>Pseudomonadota</taxon>
        <taxon>Gammaproteobacteria</taxon>
        <taxon>Thiotrichales</taxon>
        <taxon>Piscirickettsiaceae</taxon>
        <taxon>Hydrogenovibrio</taxon>
    </lineage>
</organism>
<gene>
    <name evidence="2" type="ORF">EI16_07560</name>
</gene>
<evidence type="ECO:0000313" key="2">
    <source>
        <dbReference type="EMBL" id="KDN96137.1"/>
    </source>
</evidence>
<feature type="transmembrane region" description="Helical" evidence="1">
    <location>
        <begin position="51"/>
        <end position="71"/>
    </location>
</feature>
<dbReference type="InterPro" id="IPR032820">
    <property type="entry name" value="ATPase_put"/>
</dbReference>
<dbReference type="EMBL" id="JMIU01000001">
    <property type="protein sequence ID" value="KDN96137.1"/>
    <property type="molecule type" value="Genomic_DNA"/>
</dbReference>
<sequence length="103" mass="11332">MKTEEKRVEETSSSKQKPALNFLLMGAGSVFTSMIVAGFLVGYVFDQLFNTTPLFLLACGVLGFIGGIMKIHKLLGKMDLMELPEKLKETGDSKVEEQSKDAK</sequence>
<keyword evidence="3" id="KW-1185">Reference proteome</keyword>
<keyword evidence="1" id="KW-0812">Transmembrane</keyword>
<dbReference type="Proteomes" id="UP000027341">
    <property type="component" value="Unassembled WGS sequence"/>
</dbReference>
<name>A0A066ZRM4_HYDMR</name>
<dbReference type="Pfam" id="PF09527">
    <property type="entry name" value="ATPase_gene1"/>
    <property type="match status" value="1"/>
</dbReference>
<protein>
    <submittedName>
        <fullName evidence="2">Uncharacterized protein</fullName>
    </submittedName>
</protein>
<dbReference type="STRING" id="28885.EI16_07560"/>
<dbReference type="RefSeq" id="WP_029911652.1">
    <property type="nucleotide sequence ID" value="NZ_AP020335.1"/>
</dbReference>
<dbReference type="AlphaFoldDB" id="A0A066ZRM4"/>
<comment type="caution">
    <text evidence="2">The sequence shown here is derived from an EMBL/GenBank/DDBJ whole genome shotgun (WGS) entry which is preliminary data.</text>
</comment>
<evidence type="ECO:0000313" key="3">
    <source>
        <dbReference type="Proteomes" id="UP000027341"/>
    </source>
</evidence>
<feature type="transmembrane region" description="Helical" evidence="1">
    <location>
        <begin position="20"/>
        <end position="45"/>
    </location>
</feature>
<proteinExistence type="predicted"/>
<reference evidence="2 3" key="1">
    <citation type="submission" date="2014-04" db="EMBL/GenBank/DDBJ databases">
        <title>Draft genome sequence of Hydrogenovibrio marinus MH-110, a model organism for aerobic H2 metabolism.</title>
        <authorList>
            <person name="Cha H.J."/>
            <person name="Jo B.H."/>
            <person name="Hwang B.H."/>
        </authorList>
    </citation>
    <scope>NUCLEOTIDE SEQUENCE [LARGE SCALE GENOMIC DNA]</scope>
    <source>
        <strain evidence="2 3">MH-110</strain>
    </source>
</reference>
<evidence type="ECO:0000256" key="1">
    <source>
        <dbReference type="SAM" id="Phobius"/>
    </source>
</evidence>
<accession>A0A066ZRM4</accession>